<evidence type="ECO:0000256" key="6">
    <source>
        <dbReference type="ARBA" id="ARBA00038076"/>
    </source>
</evidence>
<feature type="transmembrane region" description="Helical" evidence="7">
    <location>
        <begin position="525"/>
        <end position="544"/>
    </location>
</feature>
<feature type="transmembrane region" description="Helical" evidence="7">
    <location>
        <begin position="889"/>
        <end position="911"/>
    </location>
</feature>
<dbReference type="Pfam" id="PF12704">
    <property type="entry name" value="MacB_PCD"/>
    <property type="match status" value="2"/>
</dbReference>
<name>A0A841JQW1_9BACT</name>
<dbReference type="NCBIfam" id="TIGR03434">
    <property type="entry name" value="ADOP"/>
    <property type="match status" value="1"/>
</dbReference>
<evidence type="ECO:0000256" key="3">
    <source>
        <dbReference type="ARBA" id="ARBA00022692"/>
    </source>
</evidence>
<dbReference type="InterPro" id="IPR017800">
    <property type="entry name" value="ADOP"/>
</dbReference>
<proteinExistence type="inferred from homology"/>
<evidence type="ECO:0000256" key="2">
    <source>
        <dbReference type="ARBA" id="ARBA00022475"/>
    </source>
</evidence>
<keyword evidence="4 7" id="KW-1133">Transmembrane helix</keyword>
<dbReference type="GO" id="GO:0005886">
    <property type="term" value="C:plasma membrane"/>
    <property type="evidence" value="ECO:0007669"/>
    <property type="project" value="UniProtKB-SubCell"/>
</dbReference>
<organism evidence="10 11">
    <name type="scientific">Silvibacterium bohemicum</name>
    <dbReference type="NCBI Taxonomy" id="1577686"/>
    <lineage>
        <taxon>Bacteria</taxon>
        <taxon>Pseudomonadati</taxon>
        <taxon>Acidobacteriota</taxon>
        <taxon>Terriglobia</taxon>
        <taxon>Terriglobales</taxon>
        <taxon>Acidobacteriaceae</taxon>
        <taxon>Silvibacterium</taxon>
    </lineage>
</organism>
<comment type="caution">
    <text evidence="10">The sequence shown here is derived from an EMBL/GenBank/DDBJ whole genome shotgun (WGS) entry which is preliminary data.</text>
</comment>
<feature type="transmembrane region" description="Helical" evidence="7">
    <location>
        <begin position="799"/>
        <end position="822"/>
    </location>
</feature>
<evidence type="ECO:0000256" key="4">
    <source>
        <dbReference type="ARBA" id="ARBA00022989"/>
    </source>
</evidence>
<evidence type="ECO:0000256" key="1">
    <source>
        <dbReference type="ARBA" id="ARBA00004651"/>
    </source>
</evidence>
<evidence type="ECO:0000256" key="5">
    <source>
        <dbReference type="ARBA" id="ARBA00023136"/>
    </source>
</evidence>
<evidence type="ECO:0000259" key="9">
    <source>
        <dbReference type="Pfam" id="PF12704"/>
    </source>
</evidence>
<sequence>MRYLRRFLAKCISLVRNRCAEEELNREINGHLALLEDDYREKGMSADEAHFAARRAYGNVEQAKQSHREERSILWLEQFMQDIRYTIRQFRKSPGFAITVILTIALGIGANTAIFTLIHSILLKSLPVADPKSLYRVGDVYTDCCLTNGLENSNGDFDIFSWDNYRQLRASTPEFEQLAAMQAGEQLLSVRRGTNPAHSRQAEFVSGNYFSTFGVAAFAGRMFTDADDQATAQPVVVMSYRTWQSDYAGDPSVVDSTFYLQGQLVTVVGIAAPDFYGDRISANPPSFWVPLSDEPLLNGANSVLHQPIACWLYLLGRLRPGVSIDTLQQKISANLRQWLTTVDGYQRHGFPALISKVHVVLAPGGAGIERLQEQTDKKLYLLLSISLLVLLVACANVANLMLARGMKRRAETSMRMALGSARSRLIRQMLTESVLLGCLGGLAGLAIAYAGTQTILALAFPGALHSAIRATPSLAVLGFAFLLSLATGMVFGSVPAWITSHADPAEALRGATRSLGDRASLPQKWMIILQAAFALVLLMGAGLLTKSLQNMERQDFGLQTANRYVLHFDPMGAGYLPEGKLADLYRRLELHFAAIPGMQSVGLAMYSPLDGNQWTDGITLPGRPLPDPNDDNDALLNRVSANFLDATGQTLIRGRGISQADNEHGPFVAVVNEAFAKKFFPHEDPIGRRFGTYEREDTGAYEIVGVVANAKYTDPHEDAKAMAFEPLAQWQHNLKDPIFVYLEKQTHIAGAVAMNYRGTRQSLEQAIRSALAEVDPNLAIINLRSLDSQLAGNFSQERLVARLTVLCGLLALVLTSIGLYGTTAYQTTQRTREIGLHMAFGADRSQVVGMVMRRTFGQLIFGLALGIPISLMGGRMMESQLYLVKSYDPWSLVVAIFVLAFAVAVAGFIPARRAASIDPLRALRNE</sequence>
<feature type="domain" description="MacB-like periplasmic core" evidence="9">
    <location>
        <begin position="100"/>
        <end position="332"/>
    </location>
</feature>
<keyword evidence="11" id="KW-1185">Reference proteome</keyword>
<dbReference type="InterPro" id="IPR050250">
    <property type="entry name" value="Macrolide_Exporter_MacB"/>
</dbReference>
<accession>A0A841JQW1</accession>
<dbReference type="PANTHER" id="PTHR30572:SF4">
    <property type="entry name" value="ABC TRANSPORTER PERMEASE YTRF"/>
    <property type="match status" value="1"/>
</dbReference>
<feature type="transmembrane region" description="Helical" evidence="7">
    <location>
        <begin position="859"/>
        <end position="877"/>
    </location>
</feature>
<evidence type="ECO:0000313" key="11">
    <source>
        <dbReference type="Proteomes" id="UP000538666"/>
    </source>
</evidence>
<dbReference type="InterPro" id="IPR047928">
    <property type="entry name" value="Perm_prefix_1"/>
</dbReference>
<dbReference type="NCBIfam" id="NF038403">
    <property type="entry name" value="perm_prefix_1"/>
    <property type="match status" value="1"/>
</dbReference>
<keyword evidence="5 7" id="KW-0472">Membrane</keyword>
<dbReference type="EMBL" id="JACHEK010000003">
    <property type="protein sequence ID" value="MBB6143540.1"/>
    <property type="molecule type" value="Genomic_DNA"/>
</dbReference>
<keyword evidence="2" id="KW-1003">Cell membrane</keyword>
<comment type="subcellular location">
    <subcellularLocation>
        <location evidence="1">Cell membrane</location>
        <topology evidence="1">Multi-pass membrane protein</topology>
    </subcellularLocation>
</comment>
<comment type="similarity">
    <text evidence="6">Belongs to the ABC-4 integral membrane protein family.</text>
</comment>
<dbReference type="AlphaFoldDB" id="A0A841JQW1"/>
<feature type="transmembrane region" description="Helical" evidence="7">
    <location>
        <begin position="472"/>
        <end position="491"/>
    </location>
</feature>
<keyword evidence="3 7" id="KW-0812">Transmembrane</keyword>
<evidence type="ECO:0000313" key="10">
    <source>
        <dbReference type="EMBL" id="MBB6143540.1"/>
    </source>
</evidence>
<protein>
    <submittedName>
        <fullName evidence="10">Putative permease</fullName>
    </submittedName>
</protein>
<dbReference type="Pfam" id="PF02687">
    <property type="entry name" value="FtsX"/>
    <property type="match status" value="2"/>
</dbReference>
<feature type="transmembrane region" description="Helical" evidence="7">
    <location>
        <begin position="96"/>
        <end position="122"/>
    </location>
</feature>
<dbReference type="Proteomes" id="UP000538666">
    <property type="component" value="Unassembled WGS sequence"/>
</dbReference>
<gene>
    <name evidence="10" type="ORF">HNQ77_001489</name>
</gene>
<feature type="domain" description="ABC3 transporter permease C-terminal" evidence="8">
    <location>
        <begin position="808"/>
        <end position="919"/>
    </location>
</feature>
<dbReference type="InterPro" id="IPR025857">
    <property type="entry name" value="MacB_PCD"/>
</dbReference>
<feature type="domain" description="ABC3 transporter permease C-terminal" evidence="8">
    <location>
        <begin position="384"/>
        <end position="497"/>
    </location>
</feature>
<reference evidence="10 11" key="1">
    <citation type="submission" date="2020-08" db="EMBL/GenBank/DDBJ databases">
        <title>Genomic Encyclopedia of Type Strains, Phase IV (KMG-IV): sequencing the most valuable type-strain genomes for metagenomic binning, comparative biology and taxonomic classification.</title>
        <authorList>
            <person name="Goeker M."/>
        </authorList>
    </citation>
    <scope>NUCLEOTIDE SEQUENCE [LARGE SCALE GENOMIC DNA]</scope>
    <source>
        <strain evidence="10 11">DSM 103733</strain>
    </source>
</reference>
<evidence type="ECO:0000256" key="7">
    <source>
        <dbReference type="SAM" id="Phobius"/>
    </source>
</evidence>
<dbReference type="RefSeq" id="WP_231581200.1">
    <property type="nucleotide sequence ID" value="NZ_JACHEK010000003.1"/>
</dbReference>
<feature type="transmembrane region" description="Helical" evidence="7">
    <location>
        <begin position="379"/>
        <end position="402"/>
    </location>
</feature>
<dbReference type="PANTHER" id="PTHR30572">
    <property type="entry name" value="MEMBRANE COMPONENT OF TRANSPORTER-RELATED"/>
    <property type="match status" value="1"/>
</dbReference>
<evidence type="ECO:0000259" key="8">
    <source>
        <dbReference type="Pfam" id="PF02687"/>
    </source>
</evidence>
<feature type="transmembrane region" description="Helical" evidence="7">
    <location>
        <begin position="434"/>
        <end position="460"/>
    </location>
</feature>
<feature type="domain" description="MacB-like periplasmic core" evidence="9">
    <location>
        <begin position="532"/>
        <end position="750"/>
    </location>
</feature>
<dbReference type="GO" id="GO:0022857">
    <property type="term" value="F:transmembrane transporter activity"/>
    <property type="evidence" value="ECO:0007669"/>
    <property type="project" value="TreeGrafter"/>
</dbReference>
<dbReference type="InterPro" id="IPR003838">
    <property type="entry name" value="ABC3_permease_C"/>
</dbReference>